<comment type="caution">
    <text evidence="1">The sequence shown here is derived from an EMBL/GenBank/DDBJ whole genome shotgun (WGS) entry which is preliminary data.</text>
</comment>
<evidence type="ECO:0000313" key="2">
    <source>
        <dbReference type="Proteomes" id="UP000095728"/>
    </source>
</evidence>
<evidence type="ECO:0000313" key="1">
    <source>
        <dbReference type="EMBL" id="OEJ80889.1"/>
    </source>
</evidence>
<reference evidence="2" key="1">
    <citation type="journal article" date="2016" name="Genome Announc.">
        <title>Genome sequences of three species of Hanseniaspora isolated from spontaneous wine fermentations.</title>
        <authorList>
            <person name="Sternes P.R."/>
            <person name="Lee D."/>
            <person name="Kutyna D.R."/>
            <person name="Borneman A.R."/>
        </authorList>
    </citation>
    <scope>NUCLEOTIDE SEQUENCE [LARGE SCALE GENOMIC DNA]</scope>
    <source>
        <strain evidence="2">AWRI3579</strain>
    </source>
</reference>
<protein>
    <submittedName>
        <fullName evidence="1">Uncharacterized protein</fullName>
    </submittedName>
</protein>
<name>A0A1E5R1W0_9ASCO</name>
<dbReference type="InParanoid" id="A0A1E5R1W0"/>
<proteinExistence type="predicted"/>
<dbReference type="AlphaFoldDB" id="A0A1E5R1W0"/>
<dbReference type="OrthoDB" id="422827at2759"/>
<gene>
    <name evidence="1" type="ORF">AWRI3579_g4066</name>
</gene>
<dbReference type="Proteomes" id="UP000095728">
    <property type="component" value="Unassembled WGS sequence"/>
</dbReference>
<dbReference type="EMBL" id="LPNM01000011">
    <property type="protein sequence ID" value="OEJ80889.1"/>
    <property type="molecule type" value="Genomic_DNA"/>
</dbReference>
<sequence length="312" mass="35305">MGPLNKKNTNTRHGVTTHLWHSKKNLVHKKGEIKDELKNVNNLKQTKRTLDTDLVEQIGCDINVISRNNKVAKKNLAAVFSKEVRVQKGELPLTRCDADLPQEFPPQKFVPQKFVPQKFAPQKFAPQEFANRHSASTVLRSCSVQSLPHSLGTCDFDQPPNSTSTPAKVDIMKSDLMETMQLNPQSFFPNFSFSGNSVCTATELNGNPHSYATNNTPCPNKYLKTQLDPNDAFRRDFLPVEQTYNFCEHRVLLLSHPKHQLKVIKRTGGHDYTCAMQKFYQIDKKSSSLHAFKEDLEDYYSSGGDATYNGSQ</sequence>
<organism evidence="1 2">
    <name type="scientific">Hanseniaspora osmophila</name>
    <dbReference type="NCBI Taxonomy" id="56408"/>
    <lineage>
        <taxon>Eukaryota</taxon>
        <taxon>Fungi</taxon>
        <taxon>Dikarya</taxon>
        <taxon>Ascomycota</taxon>
        <taxon>Saccharomycotina</taxon>
        <taxon>Saccharomycetes</taxon>
        <taxon>Saccharomycodales</taxon>
        <taxon>Saccharomycodaceae</taxon>
        <taxon>Hanseniaspora</taxon>
    </lineage>
</organism>
<keyword evidence="2" id="KW-1185">Reference proteome</keyword>
<accession>A0A1E5R1W0</accession>